<evidence type="ECO:0000256" key="6">
    <source>
        <dbReference type="PIRSR" id="PIRSR004789-51"/>
    </source>
</evidence>
<dbReference type="PIRSF" id="PIRSF004789">
    <property type="entry name" value="DR1281"/>
    <property type="match status" value="1"/>
</dbReference>
<evidence type="ECO:0000256" key="1">
    <source>
        <dbReference type="ARBA" id="ARBA00022723"/>
    </source>
</evidence>
<feature type="binding site" evidence="6">
    <location>
        <position position="151"/>
    </location>
    <ligand>
        <name>Fe cation</name>
        <dbReference type="ChEBI" id="CHEBI:24875"/>
        <label>2</label>
    </ligand>
</feature>
<dbReference type="GO" id="GO:0004113">
    <property type="term" value="F:2',3'-cyclic-nucleotide 3'-phosphodiesterase activity"/>
    <property type="evidence" value="ECO:0007669"/>
    <property type="project" value="TreeGrafter"/>
</dbReference>
<dbReference type="PANTHER" id="PTHR36303">
    <property type="entry name" value="2',3'-CYCLIC-NUCLEOTIDE 2'-PHOSPHODIESTERASE"/>
    <property type="match status" value="1"/>
</dbReference>
<evidence type="ECO:0000313" key="7">
    <source>
        <dbReference type="EMBL" id="KJU85827.1"/>
    </source>
</evidence>
<keyword evidence="2" id="KW-0378">Hydrolase</keyword>
<evidence type="ECO:0000313" key="8">
    <source>
        <dbReference type="Proteomes" id="UP000033423"/>
    </source>
</evidence>
<dbReference type="CDD" id="cd07382">
    <property type="entry name" value="MPP_DR1281"/>
    <property type="match status" value="1"/>
</dbReference>
<comment type="caution">
    <text evidence="7">The sequence shown here is derived from an EMBL/GenBank/DDBJ whole genome shotgun (WGS) entry which is preliminary data.</text>
</comment>
<feature type="binding site" evidence="6">
    <location>
        <position position="178"/>
    </location>
    <ligand>
        <name>Fe cation</name>
        <dbReference type="ChEBI" id="CHEBI:24875"/>
        <label>1</label>
    </ligand>
</feature>
<evidence type="ECO:0000256" key="4">
    <source>
        <dbReference type="ARBA" id="ARBA00061401"/>
    </source>
</evidence>
<name>A0A0F3GVE9_9BACT</name>
<keyword evidence="3" id="KW-0408">Iron</keyword>
<dbReference type="GO" id="GO:0046872">
    <property type="term" value="F:metal ion binding"/>
    <property type="evidence" value="ECO:0007669"/>
    <property type="project" value="UniProtKB-KW"/>
</dbReference>
<proteinExistence type="inferred from homology"/>
<evidence type="ECO:0000256" key="3">
    <source>
        <dbReference type="ARBA" id="ARBA00023004"/>
    </source>
</evidence>
<dbReference type="NCBIfam" id="TIGR00282">
    <property type="entry name" value="TIGR00282 family metallophosphoesterase"/>
    <property type="match status" value="1"/>
</dbReference>
<dbReference type="InterPro" id="IPR005235">
    <property type="entry name" value="YmdB-like"/>
</dbReference>
<evidence type="ECO:0000256" key="5">
    <source>
        <dbReference type="PIRSR" id="PIRSR004789-50"/>
    </source>
</evidence>
<feature type="binding site" evidence="6">
    <location>
        <position position="40"/>
    </location>
    <ligand>
        <name>Fe cation</name>
        <dbReference type="ChEBI" id="CHEBI:24875"/>
        <label>1</label>
    </ligand>
</feature>
<feature type="binding site" evidence="6">
    <location>
        <position position="176"/>
    </location>
    <ligand>
        <name>Fe cation</name>
        <dbReference type="ChEBI" id="CHEBI:24875"/>
        <label>2</label>
    </ligand>
</feature>
<accession>A0A0F3GVE9</accession>
<sequence length="259" mass="28364">MRILFIGDVFGKPGRHMLKTTLPRLIDSEHIDFVIANGENAAGGFGITEKTATELYSYGVDCITTGNHVWDKKEAVQYISRNERLLRPLNYPTGVPGVGSGIYTLKDKTKVGVINLSGRVFMTPIDCPFRTVAPEVERLSKEVKVIIIDMHAEATSEKLALGYYLDGKVSAVIGTHTHVQTADERLLPGGTAYITDVGMTGPLHSVIGVKVEQIIEKFLFQIPMRYEVGSGGCIFSAVIVDINSETGTATNIKRLMLYD</sequence>
<dbReference type="AlphaFoldDB" id="A0A0F3GVE9"/>
<keyword evidence="8" id="KW-1185">Reference proteome</keyword>
<gene>
    <name evidence="7" type="ORF">MBAV_001977</name>
</gene>
<protein>
    <submittedName>
        <fullName evidence="7">Metallophosphoesterase</fullName>
    </submittedName>
</protein>
<dbReference type="SUPFAM" id="SSF56300">
    <property type="entry name" value="Metallo-dependent phosphatases"/>
    <property type="match status" value="1"/>
</dbReference>
<organism evidence="7 8">
    <name type="scientific">Candidatus Magnetobacterium bavaricum</name>
    <dbReference type="NCBI Taxonomy" id="29290"/>
    <lineage>
        <taxon>Bacteria</taxon>
        <taxon>Pseudomonadati</taxon>
        <taxon>Nitrospirota</taxon>
        <taxon>Thermodesulfovibrionia</taxon>
        <taxon>Thermodesulfovibrionales</taxon>
        <taxon>Candidatus Magnetobacteriaceae</taxon>
        <taxon>Candidatus Magnetobacterium</taxon>
    </lineage>
</organism>
<dbReference type="PATRIC" id="fig|29290.4.peg.2630"/>
<dbReference type="PANTHER" id="PTHR36303:SF1">
    <property type="entry name" value="2',3'-CYCLIC-NUCLEOTIDE 2'-PHOSPHODIESTERASE"/>
    <property type="match status" value="1"/>
</dbReference>
<dbReference type="Proteomes" id="UP000033423">
    <property type="component" value="Unassembled WGS sequence"/>
</dbReference>
<comment type="similarity">
    <text evidence="4">Belongs to the YmdB-like family.</text>
</comment>
<reference evidence="7 8" key="1">
    <citation type="submission" date="2015-02" db="EMBL/GenBank/DDBJ databases">
        <title>Single-cell genomics of uncultivated deep-branching MTB reveals a conserved set of magnetosome genes.</title>
        <authorList>
            <person name="Kolinko S."/>
            <person name="Richter M."/>
            <person name="Glockner F.O."/>
            <person name="Brachmann A."/>
            <person name="Schuler D."/>
        </authorList>
    </citation>
    <scope>NUCLEOTIDE SEQUENCE [LARGE SCALE GENOMIC DNA]</scope>
    <source>
        <strain evidence="7">TM-1</strain>
    </source>
</reference>
<dbReference type="Gene3D" id="3.60.21.10">
    <property type="match status" value="1"/>
</dbReference>
<feature type="binding site" evidence="6">
    <location>
        <position position="8"/>
    </location>
    <ligand>
        <name>Fe cation</name>
        <dbReference type="ChEBI" id="CHEBI:24875"/>
        <label>1</label>
    </ligand>
</feature>
<feature type="binding site" evidence="6">
    <location>
        <position position="67"/>
    </location>
    <ligand>
        <name>Fe cation</name>
        <dbReference type="ChEBI" id="CHEBI:24875"/>
        <label>2</label>
    </ligand>
</feature>
<keyword evidence="1 6" id="KW-0479">Metal-binding</keyword>
<dbReference type="Pfam" id="PF13277">
    <property type="entry name" value="YmdB"/>
    <property type="match status" value="1"/>
</dbReference>
<dbReference type="FunFam" id="3.60.21.10:FF:000016">
    <property type="entry name" value="Putative metallophosphoesterase"/>
    <property type="match status" value="1"/>
</dbReference>
<feature type="active site" description="Proton donor" evidence="5">
    <location>
        <position position="68"/>
    </location>
</feature>
<feature type="binding site" evidence="6">
    <location>
        <position position="39"/>
    </location>
    <ligand>
        <name>Fe cation</name>
        <dbReference type="ChEBI" id="CHEBI:24875"/>
        <label>2</label>
    </ligand>
</feature>
<dbReference type="InterPro" id="IPR029052">
    <property type="entry name" value="Metallo-depent_PP-like"/>
</dbReference>
<evidence type="ECO:0000256" key="2">
    <source>
        <dbReference type="ARBA" id="ARBA00022801"/>
    </source>
</evidence>
<dbReference type="EMBL" id="LACI01000848">
    <property type="protein sequence ID" value="KJU85827.1"/>
    <property type="molecule type" value="Genomic_DNA"/>
</dbReference>
<feature type="binding site" evidence="6">
    <location>
        <position position="39"/>
    </location>
    <ligand>
        <name>Fe cation</name>
        <dbReference type="ChEBI" id="CHEBI:24875"/>
        <label>1</label>
    </ligand>
</feature>